<protein>
    <submittedName>
        <fullName evidence="2">Uncharacterized protein</fullName>
    </submittedName>
</protein>
<accession>A0ABQ8HRJ0</accession>
<dbReference type="EMBL" id="JAFEMO010000008">
    <property type="protein sequence ID" value="KAH7566947.1"/>
    <property type="molecule type" value="Genomic_DNA"/>
</dbReference>
<reference evidence="2 3" key="1">
    <citation type="submission" date="2021-02" db="EMBL/GenBank/DDBJ databases">
        <title>Plant Genome Project.</title>
        <authorList>
            <person name="Zhang R.-G."/>
        </authorList>
    </citation>
    <scope>NUCLEOTIDE SEQUENCE [LARGE SCALE GENOMIC DNA]</scope>
    <source>
        <tissue evidence="2">Leaves</tissue>
    </source>
</reference>
<keyword evidence="3" id="KW-1185">Reference proteome</keyword>
<proteinExistence type="predicted"/>
<dbReference type="Proteomes" id="UP000827721">
    <property type="component" value="Unassembled WGS sequence"/>
</dbReference>
<gene>
    <name evidence="2" type="ORF">JRO89_XS08G0257200</name>
</gene>
<comment type="caution">
    <text evidence="2">The sequence shown here is derived from an EMBL/GenBank/DDBJ whole genome shotgun (WGS) entry which is preliminary data.</text>
</comment>
<evidence type="ECO:0000313" key="2">
    <source>
        <dbReference type="EMBL" id="KAH7566947.1"/>
    </source>
</evidence>
<name>A0ABQ8HRJ0_9ROSI</name>
<organism evidence="2 3">
    <name type="scientific">Xanthoceras sorbifolium</name>
    <dbReference type="NCBI Taxonomy" id="99658"/>
    <lineage>
        <taxon>Eukaryota</taxon>
        <taxon>Viridiplantae</taxon>
        <taxon>Streptophyta</taxon>
        <taxon>Embryophyta</taxon>
        <taxon>Tracheophyta</taxon>
        <taxon>Spermatophyta</taxon>
        <taxon>Magnoliopsida</taxon>
        <taxon>eudicotyledons</taxon>
        <taxon>Gunneridae</taxon>
        <taxon>Pentapetalae</taxon>
        <taxon>rosids</taxon>
        <taxon>malvids</taxon>
        <taxon>Sapindales</taxon>
        <taxon>Sapindaceae</taxon>
        <taxon>Xanthoceroideae</taxon>
        <taxon>Xanthoceras</taxon>
    </lineage>
</organism>
<evidence type="ECO:0000313" key="3">
    <source>
        <dbReference type="Proteomes" id="UP000827721"/>
    </source>
</evidence>
<feature type="compositionally biased region" description="Basic and acidic residues" evidence="1">
    <location>
        <begin position="47"/>
        <end position="73"/>
    </location>
</feature>
<feature type="region of interest" description="Disordered" evidence="1">
    <location>
        <begin position="47"/>
        <end position="79"/>
    </location>
</feature>
<sequence>MDAFSRALAGMGWTFFKTKKNPSPDSAAPAKSVFLFRKVDSGRVRALRDNDGTKSISKKKEKERKEKRERKEMGNINHENDEDLNFGTIMYVCRVIEQDRAGMI</sequence>
<evidence type="ECO:0000256" key="1">
    <source>
        <dbReference type="SAM" id="MobiDB-lite"/>
    </source>
</evidence>